<feature type="transmembrane region" description="Helical" evidence="7">
    <location>
        <begin position="88"/>
        <end position="110"/>
    </location>
</feature>
<evidence type="ECO:0000256" key="7">
    <source>
        <dbReference type="SAM" id="Phobius"/>
    </source>
</evidence>
<feature type="transmembrane region" description="Helical" evidence="7">
    <location>
        <begin position="122"/>
        <end position="144"/>
    </location>
</feature>
<evidence type="ECO:0000256" key="1">
    <source>
        <dbReference type="ARBA" id="ARBA00004651"/>
    </source>
</evidence>
<protein>
    <submittedName>
        <fullName evidence="9">ABC transporter permease</fullName>
    </submittedName>
</protein>
<comment type="subcellular location">
    <subcellularLocation>
        <location evidence="1">Cell membrane</location>
        <topology evidence="1">Multi-pass membrane protein</topology>
    </subcellularLocation>
</comment>
<feature type="transmembrane region" description="Helical" evidence="7">
    <location>
        <begin position="212"/>
        <end position="238"/>
    </location>
</feature>
<keyword evidence="3" id="KW-1003">Cell membrane</keyword>
<dbReference type="InterPro" id="IPR000515">
    <property type="entry name" value="MetI-like"/>
</dbReference>
<feature type="transmembrane region" description="Helical" evidence="7">
    <location>
        <begin position="258"/>
        <end position="277"/>
    </location>
</feature>
<evidence type="ECO:0000256" key="2">
    <source>
        <dbReference type="ARBA" id="ARBA00022448"/>
    </source>
</evidence>
<dbReference type="PANTHER" id="PTHR43163">
    <property type="entry name" value="DIPEPTIDE TRANSPORT SYSTEM PERMEASE PROTEIN DPPB-RELATED"/>
    <property type="match status" value="1"/>
</dbReference>
<evidence type="ECO:0000313" key="10">
    <source>
        <dbReference type="Proteomes" id="UP000297609"/>
    </source>
</evidence>
<organism evidence="9 10">
    <name type="scientific">Leptospira kemamanensis</name>
    <dbReference type="NCBI Taxonomy" id="2484942"/>
    <lineage>
        <taxon>Bacteria</taxon>
        <taxon>Pseudomonadati</taxon>
        <taxon>Spirochaetota</taxon>
        <taxon>Spirochaetia</taxon>
        <taxon>Leptospirales</taxon>
        <taxon>Leptospiraceae</taxon>
        <taxon>Leptospira</taxon>
    </lineage>
</organism>
<dbReference type="GO" id="GO:0005886">
    <property type="term" value="C:plasma membrane"/>
    <property type="evidence" value="ECO:0007669"/>
    <property type="project" value="UniProtKB-SubCell"/>
</dbReference>
<evidence type="ECO:0000256" key="5">
    <source>
        <dbReference type="ARBA" id="ARBA00022989"/>
    </source>
</evidence>
<name>A0A4R9JP67_9LEPT</name>
<reference evidence="9" key="1">
    <citation type="journal article" date="2019" name="PLoS Negl. Trop. Dis.">
        <title>Revisiting the worldwide diversity of Leptospira species in the environment.</title>
        <authorList>
            <person name="Vincent A.T."/>
            <person name="Schiettekatte O."/>
            <person name="Bourhy P."/>
            <person name="Veyrier F.J."/>
            <person name="Picardeau M."/>
        </authorList>
    </citation>
    <scope>NUCLEOTIDE SEQUENCE [LARGE SCALE GENOMIC DNA]</scope>
    <source>
        <strain evidence="9">201702454</strain>
    </source>
</reference>
<keyword evidence="4 7" id="KW-0812">Transmembrane</keyword>
<comment type="caution">
    <text evidence="9">The sequence shown here is derived from an EMBL/GenBank/DDBJ whole genome shotgun (WGS) entry which is preliminary data.</text>
</comment>
<evidence type="ECO:0000313" key="9">
    <source>
        <dbReference type="EMBL" id="TGL51276.1"/>
    </source>
</evidence>
<dbReference type="AlphaFoldDB" id="A0A4R9JP67"/>
<feature type="transmembrane region" description="Helical" evidence="7">
    <location>
        <begin position="159"/>
        <end position="182"/>
    </location>
</feature>
<accession>A0A4R9JP67</accession>
<feature type="domain" description="ABC transmembrane type-1" evidence="8">
    <location>
        <begin position="93"/>
        <end position="289"/>
    </location>
</feature>
<keyword evidence="5 7" id="KW-1133">Transmembrane helix</keyword>
<dbReference type="InterPro" id="IPR035906">
    <property type="entry name" value="MetI-like_sf"/>
</dbReference>
<evidence type="ECO:0000256" key="6">
    <source>
        <dbReference type="ARBA" id="ARBA00023136"/>
    </source>
</evidence>
<dbReference type="GO" id="GO:0055085">
    <property type="term" value="P:transmembrane transport"/>
    <property type="evidence" value="ECO:0007669"/>
    <property type="project" value="InterPro"/>
</dbReference>
<keyword evidence="10" id="KW-1185">Reference proteome</keyword>
<dbReference type="PANTHER" id="PTHR43163:SF6">
    <property type="entry name" value="DIPEPTIDE TRANSPORT SYSTEM PERMEASE PROTEIN DPPB-RELATED"/>
    <property type="match status" value="1"/>
</dbReference>
<dbReference type="RefSeq" id="WP_135619563.1">
    <property type="nucleotide sequence ID" value="NZ_RQGG01000032.1"/>
</dbReference>
<proteinExistence type="predicted"/>
<gene>
    <name evidence="9" type="ORF">EHQ59_10220</name>
</gene>
<dbReference type="Proteomes" id="UP000297609">
    <property type="component" value="Unassembled WGS sequence"/>
</dbReference>
<dbReference type="SUPFAM" id="SSF161098">
    <property type="entry name" value="MetI-like"/>
    <property type="match status" value="1"/>
</dbReference>
<evidence type="ECO:0000256" key="4">
    <source>
        <dbReference type="ARBA" id="ARBA00022692"/>
    </source>
</evidence>
<keyword evidence="6 7" id="KW-0472">Membrane</keyword>
<keyword evidence="2" id="KW-0813">Transport</keyword>
<dbReference type="Pfam" id="PF00528">
    <property type="entry name" value="BPD_transp_1"/>
    <property type="match status" value="1"/>
</dbReference>
<evidence type="ECO:0000256" key="3">
    <source>
        <dbReference type="ARBA" id="ARBA00022475"/>
    </source>
</evidence>
<dbReference type="OrthoDB" id="322759at2"/>
<evidence type="ECO:0000259" key="8">
    <source>
        <dbReference type="Pfam" id="PF00528"/>
    </source>
</evidence>
<sequence length="296" mass="33918">MKSEVFRFLYYLLLLSAVSTFVSEFHTQDKNFLYADAGITGVESSEKSFLTSYSEFWNRIIFESGGLTQNGESIYGHIGSRFFATFHLALFSIIFGAFFAFGFSLLVVYWKSDSLYKLVYVVSNFILSTPIFIFAILLLIVFFYKLEWFPPGGYEPGNLYYVILPGTALGSRIFARLALYLLPEVKKESNSKYVQLLLTRSYPWSHIVRVEIFLKVLPVTLILLVLDFGSLLSGAMVVEEIFFFPGIGKSLYYSIKSMDTYLLSTLLMYSGLIFYILNRLGFYLQKYFSGEVQNVS</sequence>
<dbReference type="EMBL" id="RQGG01000032">
    <property type="protein sequence ID" value="TGL51276.1"/>
    <property type="molecule type" value="Genomic_DNA"/>
</dbReference>